<accession>A0A3Q2PRD7</accession>
<evidence type="ECO:0000313" key="14">
    <source>
        <dbReference type="Proteomes" id="UP000265000"/>
    </source>
</evidence>
<evidence type="ECO:0000256" key="3">
    <source>
        <dbReference type="ARBA" id="ARBA00022692"/>
    </source>
</evidence>
<evidence type="ECO:0000256" key="9">
    <source>
        <dbReference type="ARBA" id="ARBA00023157"/>
    </source>
</evidence>
<dbReference type="Pfam" id="PF07686">
    <property type="entry name" value="V-set"/>
    <property type="match status" value="1"/>
</dbReference>
<name>A0A3Q2PRD7_FUNHE</name>
<evidence type="ECO:0000256" key="6">
    <source>
        <dbReference type="ARBA" id="ARBA00022889"/>
    </source>
</evidence>
<keyword evidence="3" id="KW-0812">Transmembrane</keyword>
<keyword evidence="8" id="KW-0472">Membrane</keyword>
<dbReference type="InterPro" id="IPR013106">
    <property type="entry name" value="Ig_V-set"/>
</dbReference>
<dbReference type="InterPro" id="IPR003598">
    <property type="entry name" value="Ig_sub2"/>
</dbReference>
<feature type="chain" id="PRO_5018674272" evidence="11">
    <location>
        <begin position="21"/>
        <end position="357"/>
    </location>
</feature>
<dbReference type="Pfam" id="PF13927">
    <property type="entry name" value="Ig_3"/>
    <property type="match status" value="1"/>
</dbReference>
<comment type="similarity">
    <text evidence="2">Belongs to the nectin family.</text>
</comment>
<dbReference type="SMART" id="SM00409">
    <property type="entry name" value="IG"/>
    <property type="match status" value="2"/>
</dbReference>
<keyword evidence="14" id="KW-1185">Reference proteome</keyword>
<reference evidence="13" key="1">
    <citation type="submission" date="2025-08" db="UniProtKB">
        <authorList>
            <consortium name="Ensembl"/>
        </authorList>
    </citation>
    <scope>IDENTIFICATION</scope>
</reference>
<dbReference type="SUPFAM" id="SSF48726">
    <property type="entry name" value="Immunoglobulin"/>
    <property type="match status" value="3"/>
</dbReference>
<dbReference type="InterPro" id="IPR051427">
    <property type="entry name" value="Nectin/Nectin-like"/>
</dbReference>
<protein>
    <submittedName>
        <fullName evidence="13">Nectin-1</fullName>
    </submittedName>
</protein>
<dbReference type="InterPro" id="IPR003599">
    <property type="entry name" value="Ig_sub"/>
</dbReference>
<dbReference type="GO" id="GO:0007156">
    <property type="term" value="P:homophilic cell adhesion via plasma membrane adhesion molecules"/>
    <property type="evidence" value="ECO:0007669"/>
    <property type="project" value="TreeGrafter"/>
</dbReference>
<evidence type="ECO:0000256" key="7">
    <source>
        <dbReference type="ARBA" id="ARBA00022989"/>
    </source>
</evidence>
<keyword evidence="10" id="KW-0325">Glycoprotein</keyword>
<keyword evidence="4 11" id="KW-0732">Signal</keyword>
<dbReference type="STRING" id="8078.ENSFHEP00000015996"/>
<keyword evidence="9" id="KW-1015">Disulfide bond</keyword>
<evidence type="ECO:0000313" key="13">
    <source>
        <dbReference type="Ensembl" id="ENSFHEP00000015996.1"/>
    </source>
</evidence>
<dbReference type="GO" id="GO:0016020">
    <property type="term" value="C:membrane"/>
    <property type="evidence" value="ECO:0007669"/>
    <property type="project" value="UniProtKB-SubCell"/>
</dbReference>
<dbReference type="GeneTree" id="ENSGT00940000164822"/>
<feature type="signal peptide" evidence="11">
    <location>
        <begin position="1"/>
        <end position="20"/>
    </location>
</feature>
<dbReference type="InterPro" id="IPR036179">
    <property type="entry name" value="Ig-like_dom_sf"/>
</dbReference>
<dbReference type="PANTHER" id="PTHR23277:SF106">
    <property type="entry name" value="NECTIN-1 ISOFORM X1-RELATED"/>
    <property type="match status" value="1"/>
</dbReference>
<dbReference type="InterPro" id="IPR013162">
    <property type="entry name" value="CD80_C2-set"/>
</dbReference>
<dbReference type="AlphaFoldDB" id="A0A3Q2PRD7"/>
<dbReference type="InterPro" id="IPR007110">
    <property type="entry name" value="Ig-like_dom"/>
</dbReference>
<feature type="domain" description="Ig-like" evidence="12">
    <location>
        <begin position="18"/>
        <end position="133"/>
    </location>
</feature>
<sequence length="357" mass="39505">MSHNLLLLMFVFTWSRDAQAQVTGGSATVKLGDPAVLPCRLTRTLGTGEYVEQISWQRRTKGIPRLDNFLTIQEGDKAKFVNGEDKRFRFIGKFADQNGTLQLFNVNLQDEGTYSCIFSSFPFGSSKADIPLTVLVHPKASVNDSLPKLGDEEVSLATCTAADSKPPAEVVWYTGALKVKVATNSTLHVNGTTTTVSTLLGKPSKEIHRSPVHCVISFMEQNQTIPFDVQVYYPPLEVKLQEGSMKDQSITCEADANPNATVTWTRSGKPLPSSVTALGGTLMFKGKSSDLAGFYTCEANNTYGSKQNTLYVHFDSGDHVPFNCIKYDINAFFLFLLKRDVKILFFNNMFFFLSLVL</sequence>
<evidence type="ECO:0000256" key="2">
    <source>
        <dbReference type="ARBA" id="ARBA00007810"/>
    </source>
</evidence>
<evidence type="ECO:0000256" key="10">
    <source>
        <dbReference type="ARBA" id="ARBA00023180"/>
    </source>
</evidence>
<evidence type="ECO:0000256" key="11">
    <source>
        <dbReference type="SAM" id="SignalP"/>
    </source>
</evidence>
<reference evidence="13" key="2">
    <citation type="submission" date="2025-09" db="UniProtKB">
        <authorList>
            <consortium name="Ensembl"/>
        </authorList>
    </citation>
    <scope>IDENTIFICATION</scope>
</reference>
<keyword evidence="7" id="KW-1133">Transmembrane helix</keyword>
<evidence type="ECO:0000256" key="4">
    <source>
        <dbReference type="ARBA" id="ARBA00022729"/>
    </source>
</evidence>
<dbReference type="GO" id="GO:0007157">
    <property type="term" value="P:heterophilic cell-cell adhesion via plasma membrane cell adhesion molecules"/>
    <property type="evidence" value="ECO:0007669"/>
    <property type="project" value="TreeGrafter"/>
</dbReference>
<dbReference type="CDD" id="cd00096">
    <property type="entry name" value="Ig"/>
    <property type="match status" value="1"/>
</dbReference>
<evidence type="ECO:0000256" key="8">
    <source>
        <dbReference type="ARBA" id="ARBA00023136"/>
    </source>
</evidence>
<evidence type="ECO:0000259" key="12">
    <source>
        <dbReference type="PROSITE" id="PS50835"/>
    </source>
</evidence>
<feature type="domain" description="Ig-like" evidence="12">
    <location>
        <begin position="226"/>
        <end position="313"/>
    </location>
</feature>
<dbReference type="InterPro" id="IPR013783">
    <property type="entry name" value="Ig-like_fold"/>
</dbReference>
<organism evidence="13 14">
    <name type="scientific">Fundulus heteroclitus</name>
    <name type="common">Killifish</name>
    <name type="synonym">Mummichog</name>
    <dbReference type="NCBI Taxonomy" id="8078"/>
    <lineage>
        <taxon>Eukaryota</taxon>
        <taxon>Metazoa</taxon>
        <taxon>Chordata</taxon>
        <taxon>Craniata</taxon>
        <taxon>Vertebrata</taxon>
        <taxon>Euteleostomi</taxon>
        <taxon>Actinopterygii</taxon>
        <taxon>Neopterygii</taxon>
        <taxon>Teleostei</taxon>
        <taxon>Neoteleostei</taxon>
        <taxon>Acanthomorphata</taxon>
        <taxon>Ovalentaria</taxon>
        <taxon>Atherinomorphae</taxon>
        <taxon>Cyprinodontiformes</taxon>
        <taxon>Fundulidae</taxon>
        <taxon>Fundulus</taxon>
    </lineage>
</organism>
<comment type="subcellular location">
    <subcellularLocation>
        <location evidence="1">Membrane</location>
        <topology evidence="1">Single-pass membrane protein</topology>
    </subcellularLocation>
</comment>
<dbReference type="Ensembl" id="ENSFHET00000024250.1">
    <property type="protein sequence ID" value="ENSFHEP00000015996.1"/>
    <property type="gene ID" value="ENSFHEG00000017646.1"/>
</dbReference>
<dbReference type="Gene3D" id="2.60.40.10">
    <property type="entry name" value="Immunoglobulins"/>
    <property type="match status" value="3"/>
</dbReference>
<dbReference type="PANTHER" id="PTHR23277">
    <property type="entry name" value="NECTIN-RELATED"/>
    <property type="match status" value="1"/>
</dbReference>
<proteinExistence type="inferred from homology"/>
<dbReference type="Pfam" id="PF08205">
    <property type="entry name" value="C2-set_2"/>
    <property type="match status" value="1"/>
</dbReference>
<evidence type="ECO:0000256" key="1">
    <source>
        <dbReference type="ARBA" id="ARBA00004167"/>
    </source>
</evidence>
<dbReference type="Proteomes" id="UP000265000">
    <property type="component" value="Unplaced"/>
</dbReference>
<dbReference type="SMART" id="SM00408">
    <property type="entry name" value="IGc2"/>
    <property type="match status" value="2"/>
</dbReference>
<evidence type="ECO:0000256" key="5">
    <source>
        <dbReference type="ARBA" id="ARBA00022737"/>
    </source>
</evidence>
<dbReference type="PROSITE" id="PS50835">
    <property type="entry name" value="IG_LIKE"/>
    <property type="match status" value="2"/>
</dbReference>
<dbReference type="GO" id="GO:0005912">
    <property type="term" value="C:adherens junction"/>
    <property type="evidence" value="ECO:0007669"/>
    <property type="project" value="TreeGrafter"/>
</dbReference>
<keyword evidence="5" id="KW-0677">Repeat</keyword>
<keyword evidence="6" id="KW-0130">Cell adhesion</keyword>